<evidence type="ECO:0000313" key="8">
    <source>
        <dbReference type="Proteomes" id="UP001500466"/>
    </source>
</evidence>
<protein>
    <recommendedName>
        <fullName evidence="6">HTH tetR-type domain-containing protein</fullName>
    </recommendedName>
</protein>
<keyword evidence="2 4" id="KW-0238">DNA-binding</keyword>
<evidence type="ECO:0000313" key="7">
    <source>
        <dbReference type="EMBL" id="GAA4951741.1"/>
    </source>
</evidence>
<evidence type="ECO:0000256" key="4">
    <source>
        <dbReference type="PROSITE-ProRule" id="PRU00335"/>
    </source>
</evidence>
<keyword evidence="1" id="KW-0805">Transcription regulation</keyword>
<evidence type="ECO:0000256" key="3">
    <source>
        <dbReference type="ARBA" id="ARBA00023163"/>
    </source>
</evidence>
<accession>A0ABP9GRV0</accession>
<dbReference type="PANTHER" id="PTHR30055">
    <property type="entry name" value="HTH-TYPE TRANSCRIPTIONAL REGULATOR RUTR"/>
    <property type="match status" value="1"/>
</dbReference>
<dbReference type="InterPro" id="IPR009057">
    <property type="entry name" value="Homeodomain-like_sf"/>
</dbReference>
<name>A0ABP9GRV0_9ACTN</name>
<dbReference type="InterPro" id="IPR001647">
    <property type="entry name" value="HTH_TetR"/>
</dbReference>
<sequence>MTNDPQSPAPAQILAAATELFHERSPAAVSLREIARRAGVNYGLIHHYYGTKESVLAAVFRTSAQQGGRLLADAPDTDAALARLARDPRAFARMLAWAVLDSDTSKVFAEESPAMHRIGELIAAEWAASPGPAAGPDPIPPGEAPPGGFDPRVVAATSVMTVLGWSLFAPYLLPAAGLQDRDLDDIRSEVLALLHRTIAATAPGQEPPQQED</sequence>
<evidence type="ECO:0000256" key="1">
    <source>
        <dbReference type="ARBA" id="ARBA00023015"/>
    </source>
</evidence>
<evidence type="ECO:0000256" key="2">
    <source>
        <dbReference type="ARBA" id="ARBA00023125"/>
    </source>
</evidence>
<dbReference type="PANTHER" id="PTHR30055:SF234">
    <property type="entry name" value="HTH-TYPE TRANSCRIPTIONAL REGULATOR BETI"/>
    <property type="match status" value="1"/>
</dbReference>
<feature type="region of interest" description="Disordered" evidence="5">
    <location>
        <begin position="129"/>
        <end position="148"/>
    </location>
</feature>
<dbReference type="PRINTS" id="PR00455">
    <property type="entry name" value="HTHTETR"/>
</dbReference>
<gene>
    <name evidence="7" type="ORF">GCM10023205_10880</name>
</gene>
<proteinExistence type="predicted"/>
<organism evidence="7 8">
    <name type="scientific">Yinghuangia aomiensis</name>
    <dbReference type="NCBI Taxonomy" id="676205"/>
    <lineage>
        <taxon>Bacteria</taxon>
        <taxon>Bacillati</taxon>
        <taxon>Actinomycetota</taxon>
        <taxon>Actinomycetes</taxon>
        <taxon>Kitasatosporales</taxon>
        <taxon>Streptomycetaceae</taxon>
        <taxon>Yinghuangia</taxon>
    </lineage>
</organism>
<dbReference type="SUPFAM" id="SSF46689">
    <property type="entry name" value="Homeodomain-like"/>
    <property type="match status" value="1"/>
</dbReference>
<feature type="compositionally biased region" description="Pro residues" evidence="5">
    <location>
        <begin position="133"/>
        <end position="144"/>
    </location>
</feature>
<dbReference type="InterPro" id="IPR050109">
    <property type="entry name" value="HTH-type_TetR-like_transc_reg"/>
</dbReference>
<dbReference type="Gene3D" id="1.10.357.10">
    <property type="entry name" value="Tetracycline Repressor, domain 2"/>
    <property type="match status" value="1"/>
</dbReference>
<dbReference type="Proteomes" id="UP001500466">
    <property type="component" value="Unassembled WGS sequence"/>
</dbReference>
<keyword evidence="3" id="KW-0804">Transcription</keyword>
<comment type="caution">
    <text evidence="7">The sequence shown here is derived from an EMBL/GenBank/DDBJ whole genome shotgun (WGS) entry which is preliminary data.</text>
</comment>
<evidence type="ECO:0000259" key="6">
    <source>
        <dbReference type="PROSITE" id="PS50977"/>
    </source>
</evidence>
<reference evidence="8" key="1">
    <citation type="journal article" date="2019" name="Int. J. Syst. Evol. Microbiol.">
        <title>The Global Catalogue of Microorganisms (GCM) 10K type strain sequencing project: providing services to taxonomists for standard genome sequencing and annotation.</title>
        <authorList>
            <consortium name="The Broad Institute Genomics Platform"/>
            <consortium name="The Broad Institute Genome Sequencing Center for Infectious Disease"/>
            <person name="Wu L."/>
            <person name="Ma J."/>
        </authorList>
    </citation>
    <scope>NUCLEOTIDE SEQUENCE [LARGE SCALE GENOMIC DNA]</scope>
    <source>
        <strain evidence="8">JCM 17986</strain>
    </source>
</reference>
<dbReference type="RefSeq" id="WP_345674107.1">
    <property type="nucleotide sequence ID" value="NZ_BAABHS010000003.1"/>
</dbReference>
<feature type="domain" description="HTH tetR-type" evidence="6">
    <location>
        <begin position="7"/>
        <end position="67"/>
    </location>
</feature>
<dbReference type="Pfam" id="PF00440">
    <property type="entry name" value="TetR_N"/>
    <property type="match status" value="1"/>
</dbReference>
<dbReference type="PROSITE" id="PS50977">
    <property type="entry name" value="HTH_TETR_2"/>
    <property type="match status" value="1"/>
</dbReference>
<dbReference type="EMBL" id="BAABHS010000003">
    <property type="protein sequence ID" value="GAA4951741.1"/>
    <property type="molecule type" value="Genomic_DNA"/>
</dbReference>
<feature type="DNA-binding region" description="H-T-H motif" evidence="4">
    <location>
        <begin position="30"/>
        <end position="49"/>
    </location>
</feature>
<keyword evidence="8" id="KW-1185">Reference proteome</keyword>
<evidence type="ECO:0000256" key="5">
    <source>
        <dbReference type="SAM" id="MobiDB-lite"/>
    </source>
</evidence>